<dbReference type="Proteomes" id="UP000254799">
    <property type="component" value="Unassembled WGS sequence"/>
</dbReference>
<dbReference type="InterPro" id="IPR010985">
    <property type="entry name" value="Ribbon_hlx_hlx"/>
</dbReference>
<reference evidence="1 2" key="1">
    <citation type="submission" date="2018-06" db="EMBL/GenBank/DDBJ databases">
        <authorList>
            <consortium name="Pathogen Informatics"/>
            <person name="Doyle S."/>
        </authorList>
    </citation>
    <scope>NUCLEOTIDE SEQUENCE [LARGE SCALE GENOMIC DNA]</scope>
    <source>
        <strain evidence="1 2">NCTC8849</strain>
    </source>
</reference>
<name>A0A377W9P0_KLEPN</name>
<evidence type="ECO:0008006" key="3">
    <source>
        <dbReference type="Google" id="ProtNLM"/>
    </source>
</evidence>
<dbReference type="EMBL" id="UGLC01000001">
    <property type="protein sequence ID" value="STT51554.1"/>
    <property type="molecule type" value="Genomic_DNA"/>
</dbReference>
<organism evidence="1 2">
    <name type="scientific">Klebsiella pneumoniae</name>
    <dbReference type="NCBI Taxonomy" id="573"/>
    <lineage>
        <taxon>Bacteria</taxon>
        <taxon>Pseudomonadati</taxon>
        <taxon>Pseudomonadota</taxon>
        <taxon>Gammaproteobacteria</taxon>
        <taxon>Enterobacterales</taxon>
        <taxon>Enterobacteriaceae</taxon>
        <taxon>Klebsiella/Raoultella group</taxon>
        <taxon>Klebsiella</taxon>
        <taxon>Klebsiella pneumoniae complex</taxon>
    </lineage>
</organism>
<proteinExistence type="predicted"/>
<protein>
    <recommendedName>
        <fullName evidence="3">Relaxosome protein TraY</fullName>
    </recommendedName>
</protein>
<gene>
    <name evidence="1" type="ORF">NCTC8849_00026</name>
</gene>
<dbReference type="AlphaFoldDB" id="A0A377W9P0"/>
<evidence type="ECO:0000313" key="1">
    <source>
        <dbReference type="EMBL" id="STT51554.1"/>
    </source>
</evidence>
<evidence type="ECO:0000313" key="2">
    <source>
        <dbReference type="Proteomes" id="UP000254799"/>
    </source>
</evidence>
<dbReference type="GO" id="GO:0006355">
    <property type="term" value="P:regulation of DNA-templated transcription"/>
    <property type="evidence" value="ECO:0007669"/>
    <property type="project" value="InterPro"/>
</dbReference>
<dbReference type="SUPFAM" id="SSF47598">
    <property type="entry name" value="Ribbon-helix-helix"/>
    <property type="match status" value="1"/>
</dbReference>
<sequence length="65" mass="7834">MLAIRLSDEIESRLDSLAKQTGRTKTFYARKQYWRIWKTWKIIIFQQKLPHAFAVVMKPCIHLKT</sequence>
<accession>A0A377W9P0</accession>